<accession>A0ABN8X100</accession>
<keyword evidence="10" id="KW-0961">Cell wall biogenesis/degradation</keyword>
<protein>
    <recommendedName>
        <fullName evidence="5">Peptidoglycan hydrolase FlgJ</fullName>
    </recommendedName>
    <alternativeName>
        <fullName evidence="11">Muramidase FlgJ</fullName>
    </alternativeName>
</protein>
<dbReference type="InterPro" id="IPR019301">
    <property type="entry name" value="Flagellar_prot_FlgJ_N"/>
</dbReference>
<keyword evidence="8 14" id="KW-0378">Hydrolase</keyword>
<feature type="region of interest" description="Disordered" evidence="12">
    <location>
        <begin position="100"/>
        <end position="163"/>
    </location>
</feature>
<dbReference type="InterPro" id="IPR023346">
    <property type="entry name" value="Lysozyme-like_dom_sf"/>
</dbReference>
<dbReference type="PANTHER" id="PTHR33308">
    <property type="entry name" value="PEPTIDOGLYCAN HYDROLASE FLGJ"/>
    <property type="match status" value="1"/>
</dbReference>
<evidence type="ECO:0000313" key="15">
    <source>
        <dbReference type="Proteomes" id="UP001162030"/>
    </source>
</evidence>
<evidence type="ECO:0000256" key="12">
    <source>
        <dbReference type="SAM" id="MobiDB-lite"/>
    </source>
</evidence>
<feature type="compositionally biased region" description="Polar residues" evidence="12">
    <location>
        <begin position="133"/>
        <end position="151"/>
    </location>
</feature>
<dbReference type="Pfam" id="PF10135">
    <property type="entry name" value="Rod-binding"/>
    <property type="match status" value="1"/>
</dbReference>
<dbReference type="EMBL" id="OX458333">
    <property type="protein sequence ID" value="CAI8805134.1"/>
    <property type="molecule type" value="Genomic_DNA"/>
</dbReference>
<dbReference type="RefSeq" id="WP_026610220.1">
    <property type="nucleotide sequence ID" value="NZ_OX458333.1"/>
</dbReference>
<evidence type="ECO:0000256" key="5">
    <source>
        <dbReference type="ARBA" id="ARBA00013433"/>
    </source>
</evidence>
<dbReference type="GO" id="GO:0016798">
    <property type="term" value="F:hydrolase activity, acting on glycosyl bonds"/>
    <property type="evidence" value="ECO:0007669"/>
    <property type="project" value="UniProtKB-KW"/>
</dbReference>
<comment type="similarity">
    <text evidence="4">In the C-terminal section; belongs to the glycosyl hydrolase 73 family.</text>
</comment>
<feature type="domain" description="Mannosyl-glycoprotein endo-beta-N-acetylglucosamidase-like" evidence="13">
    <location>
        <begin position="162"/>
        <end position="319"/>
    </location>
</feature>
<evidence type="ECO:0000256" key="11">
    <source>
        <dbReference type="ARBA" id="ARBA00030835"/>
    </source>
</evidence>
<gene>
    <name evidence="14" type="primary">flgJ</name>
    <name evidence="14" type="ORF">MSZNOR_1667</name>
</gene>
<dbReference type="Proteomes" id="UP001162030">
    <property type="component" value="Chromosome"/>
</dbReference>
<evidence type="ECO:0000256" key="7">
    <source>
        <dbReference type="ARBA" id="ARBA00022795"/>
    </source>
</evidence>
<dbReference type="SMART" id="SM00047">
    <property type="entry name" value="LYZ2"/>
    <property type="match status" value="1"/>
</dbReference>
<comment type="similarity">
    <text evidence="3">In the N-terminal section; belongs to the FlgJ family.</text>
</comment>
<dbReference type="Gene3D" id="2.10.70.40">
    <property type="entry name" value="peptidoglycan hydrolase"/>
    <property type="match status" value="1"/>
</dbReference>
<dbReference type="InterPro" id="IPR051056">
    <property type="entry name" value="Glycosyl_Hydrolase_73"/>
</dbReference>
<evidence type="ECO:0000256" key="4">
    <source>
        <dbReference type="ARBA" id="ARBA00007974"/>
    </source>
</evidence>
<keyword evidence="9 14" id="KW-0326">Glycosidase</keyword>
<keyword evidence="15" id="KW-1185">Reference proteome</keyword>
<keyword evidence="7" id="KW-1005">Bacterial flagellum biogenesis</keyword>
<name>A0ABN8X100_9GAMM</name>
<evidence type="ECO:0000256" key="6">
    <source>
        <dbReference type="ARBA" id="ARBA00022764"/>
    </source>
</evidence>
<evidence type="ECO:0000256" key="8">
    <source>
        <dbReference type="ARBA" id="ARBA00022801"/>
    </source>
</evidence>
<comment type="subcellular location">
    <subcellularLocation>
        <location evidence="2">Periplasm</location>
    </subcellularLocation>
</comment>
<evidence type="ECO:0000256" key="2">
    <source>
        <dbReference type="ARBA" id="ARBA00004418"/>
    </source>
</evidence>
<evidence type="ECO:0000256" key="1">
    <source>
        <dbReference type="ARBA" id="ARBA00002954"/>
    </source>
</evidence>
<dbReference type="SUPFAM" id="SSF53955">
    <property type="entry name" value="Lysozyme-like"/>
    <property type="match status" value="1"/>
</dbReference>
<proteinExistence type="inferred from homology"/>
<evidence type="ECO:0000313" key="14">
    <source>
        <dbReference type="EMBL" id="CAI8805134.1"/>
    </source>
</evidence>
<evidence type="ECO:0000256" key="10">
    <source>
        <dbReference type="ARBA" id="ARBA00023316"/>
    </source>
</evidence>
<dbReference type="PRINTS" id="PR01002">
    <property type="entry name" value="FLGFLGJ"/>
</dbReference>
<dbReference type="InterPro" id="IPR013377">
    <property type="entry name" value="FlgJ"/>
</dbReference>
<keyword evidence="6" id="KW-0574">Periplasm</keyword>
<evidence type="ECO:0000259" key="13">
    <source>
        <dbReference type="SMART" id="SM00047"/>
    </source>
</evidence>
<dbReference type="NCBIfam" id="TIGR02541">
    <property type="entry name" value="flagell_FlgJ"/>
    <property type="match status" value="1"/>
</dbReference>
<reference evidence="14 15" key="1">
    <citation type="submission" date="2023-03" db="EMBL/GenBank/DDBJ databases">
        <authorList>
            <person name="Pearce D."/>
        </authorList>
    </citation>
    <scope>NUCLEOTIDE SEQUENCE [LARGE SCALE GENOMIC DNA]</scope>
    <source>
        <strain evidence="14">Msz</strain>
    </source>
</reference>
<evidence type="ECO:0000256" key="9">
    <source>
        <dbReference type="ARBA" id="ARBA00023295"/>
    </source>
</evidence>
<dbReference type="Gene3D" id="1.10.530.10">
    <property type="match status" value="1"/>
</dbReference>
<organism evidence="14 15">
    <name type="scientific">Methylocaldum szegediense</name>
    <dbReference type="NCBI Taxonomy" id="73780"/>
    <lineage>
        <taxon>Bacteria</taxon>
        <taxon>Pseudomonadati</taxon>
        <taxon>Pseudomonadota</taxon>
        <taxon>Gammaproteobacteria</taxon>
        <taxon>Methylococcales</taxon>
        <taxon>Methylococcaceae</taxon>
        <taxon>Methylocaldum</taxon>
    </lineage>
</organism>
<sequence>MIKQTGLADVYTDFNGTARLRNQAKQDPKAALNETARQFEALFIQMAVKSMRQAVPNGGLTDGKRSQMFRDMYDQQLAVELGKRTSLGFADLLVRQLGGDPSPDNAKPGMSLNDYRSSAPVKPRTASFEHATNESPKSSAQNTARANNSGRTPHRTADTASQVKPFANPEEFVNALWPHAQEAAAELGVDPKLLLAQAALETGWGKSMAARGNNDHSHNLFGIKADRQWDGRRIVARTFEYADGQIIRNRAAFRAYDDYAESFRDYVQFLKTNPRYAAALKHADDPRRFMASLQKAGYATDPNYARKVLSIYKGHRAFEKLPVA</sequence>
<dbReference type="Pfam" id="PF01832">
    <property type="entry name" value="Glucosaminidase"/>
    <property type="match status" value="1"/>
</dbReference>
<dbReference type="PANTHER" id="PTHR33308:SF9">
    <property type="entry name" value="PEPTIDOGLYCAN HYDROLASE FLGJ"/>
    <property type="match status" value="1"/>
</dbReference>
<comment type="function">
    <text evidence="1">Flagellum-specific muramidase which hydrolyzes the peptidoglycan layer to assemble the rod structure in the periplasmic space.</text>
</comment>
<evidence type="ECO:0000256" key="3">
    <source>
        <dbReference type="ARBA" id="ARBA00006880"/>
    </source>
</evidence>
<dbReference type="InterPro" id="IPR002901">
    <property type="entry name" value="MGlyc_endo_b_GlcNAc-like_dom"/>
</dbReference>